<dbReference type="AlphaFoldDB" id="A0A090D456"/>
<feature type="compositionally biased region" description="Acidic residues" evidence="1">
    <location>
        <begin position="106"/>
        <end position="115"/>
    </location>
</feature>
<sequence>MECPPPSKRPPLSLNNNPLEVEEDPLEDELLSLPSEVNARRDPNARLERSRQRAVNKLKTAFESIFERYGRDFEGVGDEVDLRTGRIVVNNGHIEGMRGSDLLVGESEDEGDGEGENGGGNGGQEYNEEERLLHGVGDAQGLSRLGQDVMLPQMMGMNMGGGVMLPQMMGQSELAMGGGFGGWPGMMGQMGLSNMGFEGQMGPGVMFSGQMGGGMMFPGQMEGFSGWPVEYGPPIDLQTSDPTWQAPALPPSFMYRPAAMTDAPQVKKKRISLAAPRDEQGDNEDDVLLGVFTKDKGMETTETPIKQKLLLPKPPPDTGPEKKKRGPGKRKSKVGSDTPKESAHKDAEKDVAKAPSPPRDGVAMAEAESTPSKTDGVQPDVEIVTADISSPTTEPEPTATLVETESPKTPEQKPTVMAVRSRPPPVQDSVPAEDPDVYIYVSDSEHKSARKPRNQSLRVEIVAKTPLDISSFRAVTPEQSEADHPIPQEKDGEENVPPATMIPLAPEERETNHSTRPPAAESEIEANGQPEPPGELFTRHVVDAEYDLSDEDQPMQKTQRQPQKQAGASRKKDESLLRKTLRKPLGIVASDTNTSDKPHDVPMPDAGNLNPKDSSLENQADREDERVAVELKESSPQPAPPIIDTESSLPDIMVRPPQITEVIYTIGSEQTPWPNRRKGRPSFRGRDPRGEIPDSDPIGGFSTQEDLDDDVRPPSPSLSFNGDEETTLEIPDSYIEPSSEMGSVEEETPRNHTVPSPTLSSCAPGDEMLGPIASLSLQPQDTEMLDSAPIASSPGPAEISDPVPALSSQSQDGAVTDTTSSPLPGTPHDNINNMTLESIAITSSPLIFKPAQRKGDFHLRPSTPSYLTTPPRRPRGRPPKAKPTPPTIPATTPLSTISNTPTAAEPAKTPASKPPPTTVKPATTPTVTKPTKTPTSKRPAPSTKPTKTPTSKRPALSTKPTKTPTSKRPAPSTKPTKDPTSKPPPVSSSITPTAKRKRRSGVLSLLSDSEDDELAVLSPSVSSVTPIMRSSPASNHVRLFSTVSGTPRGTYLVKKPEGSARKGDKKESFMARVAVKRQVKRVKGGGEDKGKGGRCEGGCGKVFCFGCVRRGES</sequence>
<feature type="compositionally biased region" description="Polar residues" evidence="1">
    <location>
        <begin position="555"/>
        <end position="566"/>
    </location>
</feature>
<dbReference type="Gene3D" id="1.10.20.10">
    <property type="entry name" value="Histone, subunit A"/>
    <property type="match status" value="1"/>
</dbReference>
<feature type="region of interest" description="Disordered" evidence="1">
    <location>
        <begin position="1"/>
        <end position="25"/>
    </location>
</feature>
<feature type="compositionally biased region" description="Basic and acidic residues" evidence="1">
    <location>
        <begin position="1054"/>
        <end position="1068"/>
    </location>
</feature>
<proteinExistence type="predicted"/>
<dbReference type="GO" id="GO:0042393">
    <property type="term" value="F:histone binding"/>
    <property type="evidence" value="ECO:0007669"/>
    <property type="project" value="InterPro"/>
</dbReference>
<feature type="compositionally biased region" description="Polar residues" evidence="1">
    <location>
        <begin position="751"/>
        <end position="761"/>
    </location>
</feature>
<dbReference type="GO" id="GO:0005634">
    <property type="term" value="C:nucleus"/>
    <property type="evidence" value="ECO:0007669"/>
    <property type="project" value="InterPro"/>
</dbReference>
<dbReference type="PANTHER" id="PTHR15992:SF5">
    <property type="entry name" value="HOLLIDAY JUNCTION RECOGNITION PROTEIN"/>
    <property type="match status" value="1"/>
</dbReference>
<dbReference type="Proteomes" id="UP000001197">
    <property type="component" value="Chromosome 1"/>
</dbReference>
<feature type="compositionally biased region" description="Polar residues" evidence="1">
    <location>
        <begin position="806"/>
        <end position="833"/>
    </location>
</feature>
<feature type="region of interest" description="Disordered" evidence="1">
    <location>
        <begin position="851"/>
        <end position="1033"/>
    </location>
</feature>
<dbReference type="PRINTS" id="PR01217">
    <property type="entry name" value="PRICHEXTENSN"/>
</dbReference>
<dbReference type="eggNOG" id="ENOG502SCHT">
    <property type="taxonomic scope" value="Eukaryota"/>
</dbReference>
<protein>
    <submittedName>
        <fullName evidence="2">Uncharacterized protein</fullName>
    </submittedName>
</protein>
<feature type="compositionally biased region" description="Basic and acidic residues" evidence="1">
    <location>
        <begin position="619"/>
        <end position="633"/>
    </location>
</feature>
<feature type="compositionally biased region" description="Low complexity" evidence="1">
    <location>
        <begin position="919"/>
        <end position="974"/>
    </location>
</feature>
<accession>A0A090D456</accession>
<feature type="compositionally biased region" description="Acidic residues" evidence="1">
    <location>
        <begin position="544"/>
        <end position="553"/>
    </location>
</feature>
<feature type="compositionally biased region" description="Basic and acidic residues" evidence="1">
    <location>
        <begin position="481"/>
        <end position="490"/>
    </location>
</feature>
<feature type="compositionally biased region" description="Low complexity" evidence="1">
    <location>
        <begin position="889"/>
        <end position="911"/>
    </location>
</feature>
<keyword evidence="3" id="KW-1185">Reference proteome</keyword>
<feature type="region of interest" description="Disordered" evidence="1">
    <location>
        <begin position="665"/>
        <end position="833"/>
    </location>
</feature>
<feature type="region of interest" description="Disordered" evidence="1">
    <location>
        <begin position="1046"/>
        <end position="1068"/>
    </location>
</feature>
<name>A0A090D456_PODAN</name>
<reference evidence="2 3" key="1">
    <citation type="journal article" date="2008" name="Genome Biol.">
        <title>The genome sequence of the model ascomycete fungus Podospora anserina.</title>
        <authorList>
            <person name="Espagne E."/>
            <person name="Lespinet O."/>
            <person name="Malagnac F."/>
            <person name="Da Silva C."/>
            <person name="Jaillon O."/>
            <person name="Porcel B.M."/>
            <person name="Couloux A."/>
            <person name="Aury J.-M."/>
            <person name="Segurens B."/>
            <person name="Poulain J."/>
            <person name="Anthouard V."/>
            <person name="Grossetete S."/>
            <person name="Khalili H."/>
            <person name="Coppin E."/>
            <person name="Dequard-Chablat M."/>
            <person name="Picard M."/>
            <person name="Contamine V."/>
            <person name="Arnaise S."/>
            <person name="Bourdais A."/>
            <person name="Berteaux-Lecellier V."/>
            <person name="Gautheret D."/>
            <person name="de Vries R.P."/>
            <person name="Battaglia E."/>
            <person name="Coutinho P.M."/>
            <person name="Danchin E.G.J."/>
            <person name="Henrissat B."/>
            <person name="El Khoury R."/>
            <person name="Sainsard-Chanet A."/>
            <person name="Boivin A."/>
            <person name="Pinan-Lucarre B."/>
            <person name="Sellem C.H."/>
            <person name="Debuchy R."/>
            <person name="Wincker P."/>
            <person name="Weissenbach J."/>
            <person name="Silar P."/>
        </authorList>
    </citation>
    <scope>NUCLEOTIDE SEQUENCE [LARGE SCALE GENOMIC DNA]</scope>
    <source>
        <strain evidence="3">S / ATCC MYA-4624 / DSM 980 / FGSC 10383</strain>
    </source>
</reference>
<feature type="compositionally biased region" description="Low complexity" evidence="1">
    <location>
        <begin position="391"/>
        <end position="404"/>
    </location>
</feature>
<dbReference type="Pfam" id="PF10384">
    <property type="entry name" value="Scm3"/>
    <property type="match status" value="1"/>
</dbReference>
<evidence type="ECO:0000313" key="2">
    <source>
        <dbReference type="EMBL" id="CDP23473.1"/>
    </source>
</evidence>
<dbReference type="GO" id="GO:0046982">
    <property type="term" value="F:protein heterodimerization activity"/>
    <property type="evidence" value="ECO:0007669"/>
    <property type="project" value="InterPro"/>
</dbReference>
<feature type="compositionally biased region" description="Basic residues" evidence="1">
    <location>
        <begin position="322"/>
        <end position="333"/>
    </location>
</feature>
<dbReference type="PANTHER" id="PTHR15992">
    <property type="entry name" value="HOLLIDAY JUNCTION RECOGNITION PROTEIN"/>
    <property type="match status" value="1"/>
</dbReference>
<feature type="region of interest" description="Disordered" evidence="1">
    <location>
        <begin position="99"/>
        <end position="126"/>
    </location>
</feature>
<reference evidence="3" key="2">
    <citation type="journal article" date="2014" name="Genetics">
        <title>Maintaining two mating types: Structure of the mating type locus and its role in heterokaryosis in Podospora anserina.</title>
        <authorList>
            <person name="Grognet P."/>
            <person name="Bidard F."/>
            <person name="Kuchly C."/>
            <person name="Tong L.C.H."/>
            <person name="Coppin E."/>
            <person name="Benkhali J.A."/>
            <person name="Couloux A."/>
            <person name="Wincker P."/>
            <person name="Debuchy R."/>
            <person name="Silar P."/>
        </authorList>
    </citation>
    <scope>GENOME REANNOTATION</scope>
    <source>
        <strain evidence="3">S / ATCC MYA-4624 / DSM 980 / FGSC 10383</strain>
    </source>
</reference>
<feature type="region of interest" description="Disordered" evidence="1">
    <location>
        <begin position="298"/>
        <end position="652"/>
    </location>
</feature>
<dbReference type="InParanoid" id="A0A090D456"/>
<dbReference type="InterPro" id="IPR018465">
    <property type="entry name" value="Scm3/HJURP"/>
</dbReference>
<organism evidence="2 3">
    <name type="scientific">Podospora anserina (strain S / ATCC MYA-4624 / DSM 980 / FGSC 10383)</name>
    <name type="common">Pleurage anserina</name>
    <dbReference type="NCBI Taxonomy" id="515849"/>
    <lineage>
        <taxon>Eukaryota</taxon>
        <taxon>Fungi</taxon>
        <taxon>Dikarya</taxon>
        <taxon>Ascomycota</taxon>
        <taxon>Pezizomycotina</taxon>
        <taxon>Sordariomycetes</taxon>
        <taxon>Sordariomycetidae</taxon>
        <taxon>Sordariales</taxon>
        <taxon>Podosporaceae</taxon>
        <taxon>Podospora</taxon>
        <taxon>Podospora anserina</taxon>
    </lineage>
</organism>
<feature type="compositionally biased region" description="Basic and acidic residues" evidence="1">
    <location>
        <begin position="338"/>
        <end position="352"/>
    </location>
</feature>
<evidence type="ECO:0000313" key="3">
    <source>
        <dbReference type="Proteomes" id="UP000001197"/>
    </source>
</evidence>
<dbReference type="InterPro" id="IPR009072">
    <property type="entry name" value="Histone-fold"/>
</dbReference>
<dbReference type="EMBL" id="FO904936">
    <property type="protein sequence ID" value="CDP23473.1"/>
    <property type="molecule type" value="Genomic_DNA"/>
</dbReference>
<evidence type="ECO:0000256" key="1">
    <source>
        <dbReference type="SAM" id="MobiDB-lite"/>
    </source>
</evidence>